<keyword evidence="3" id="KW-1185">Reference proteome</keyword>
<dbReference type="Proteomes" id="UP001147782">
    <property type="component" value="Unassembled WGS sequence"/>
</dbReference>
<accession>A0A9W9SQ47</accession>
<keyword evidence="1" id="KW-0732">Signal</keyword>
<dbReference type="AlphaFoldDB" id="A0A9W9SQ47"/>
<gene>
    <name evidence="2" type="ORF">N7496_004493</name>
</gene>
<reference evidence="2" key="1">
    <citation type="submission" date="2022-11" db="EMBL/GenBank/DDBJ databases">
        <authorList>
            <person name="Petersen C."/>
        </authorList>
    </citation>
    <scope>NUCLEOTIDE SEQUENCE</scope>
    <source>
        <strain evidence="2">IBT 29864</strain>
    </source>
</reference>
<dbReference type="EMBL" id="JAPZBS010000002">
    <property type="protein sequence ID" value="KAJ5382065.1"/>
    <property type="molecule type" value="Genomic_DNA"/>
</dbReference>
<name>A0A9W9SQ47_9EURO</name>
<organism evidence="2 3">
    <name type="scientific">Penicillium cataractarum</name>
    <dbReference type="NCBI Taxonomy" id="2100454"/>
    <lineage>
        <taxon>Eukaryota</taxon>
        <taxon>Fungi</taxon>
        <taxon>Dikarya</taxon>
        <taxon>Ascomycota</taxon>
        <taxon>Pezizomycotina</taxon>
        <taxon>Eurotiomycetes</taxon>
        <taxon>Eurotiomycetidae</taxon>
        <taxon>Eurotiales</taxon>
        <taxon>Aspergillaceae</taxon>
        <taxon>Penicillium</taxon>
    </lineage>
</organism>
<feature type="signal peptide" evidence="1">
    <location>
        <begin position="1"/>
        <end position="19"/>
    </location>
</feature>
<evidence type="ECO:0000313" key="3">
    <source>
        <dbReference type="Proteomes" id="UP001147782"/>
    </source>
</evidence>
<comment type="caution">
    <text evidence="2">The sequence shown here is derived from an EMBL/GenBank/DDBJ whole genome shotgun (WGS) entry which is preliminary data.</text>
</comment>
<reference evidence="2" key="2">
    <citation type="journal article" date="2023" name="IMA Fungus">
        <title>Comparative genomic study of the Penicillium genus elucidates a diverse pangenome and 15 lateral gene transfer events.</title>
        <authorList>
            <person name="Petersen C."/>
            <person name="Sorensen T."/>
            <person name="Nielsen M.R."/>
            <person name="Sondergaard T.E."/>
            <person name="Sorensen J.L."/>
            <person name="Fitzpatrick D.A."/>
            <person name="Frisvad J.C."/>
            <person name="Nielsen K.L."/>
        </authorList>
    </citation>
    <scope>NUCLEOTIDE SEQUENCE</scope>
    <source>
        <strain evidence="2">IBT 29864</strain>
    </source>
</reference>
<evidence type="ECO:0000256" key="1">
    <source>
        <dbReference type="SAM" id="SignalP"/>
    </source>
</evidence>
<dbReference type="RefSeq" id="XP_056559636.1">
    <property type="nucleotide sequence ID" value="XM_056697424.1"/>
</dbReference>
<sequence>MLSWKIRTFLLFLVCLASGLTHFRKLPLDTVTGTLNYRALPNAPNGYTSEKVQCPSHGSNVRITVNISEHEMHWLQKRQNKGLKGMQTFLTRMKIRTSMLPNILQRLRTHLCPTSGSHSQEAATELCSTELEHLLHLMIEQENRLHQAI</sequence>
<proteinExistence type="predicted"/>
<protein>
    <submittedName>
        <fullName evidence="2">Lysophospholipase catalytic domain-containing protein</fullName>
    </submittedName>
</protein>
<dbReference type="GeneID" id="81436601"/>
<feature type="chain" id="PRO_5040761935" evidence="1">
    <location>
        <begin position="20"/>
        <end position="149"/>
    </location>
</feature>
<evidence type="ECO:0000313" key="2">
    <source>
        <dbReference type="EMBL" id="KAJ5382065.1"/>
    </source>
</evidence>